<feature type="compositionally biased region" description="Polar residues" evidence="9">
    <location>
        <begin position="12"/>
        <end position="24"/>
    </location>
</feature>
<dbReference type="eggNOG" id="KOG0586">
    <property type="taxonomic scope" value="Eukaryota"/>
</dbReference>
<evidence type="ECO:0000313" key="11">
    <source>
        <dbReference type="EMBL" id="KNC78183.1"/>
    </source>
</evidence>
<feature type="compositionally biased region" description="Basic and acidic residues" evidence="9">
    <location>
        <begin position="426"/>
        <end position="448"/>
    </location>
</feature>
<feature type="region of interest" description="Disordered" evidence="9">
    <location>
        <begin position="227"/>
        <end position="278"/>
    </location>
</feature>
<evidence type="ECO:0000256" key="2">
    <source>
        <dbReference type="ARBA" id="ARBA00022527"/>
    </source>
</evidence>
<dbReference type="GO" id="GO:0005524">
    <property type="term" value="F:ATP binding"/>
    <property type="evidence" value="ECO:0007669"/>
    <property type="project" value="UniProtKB-KW"/>
</dbReference>
<feature type="region of interest" description="Disordered" evidence="9">
    <location>
        <begin position="157"/>
        <end position="189"/>
    </location>
</feature>
<feature type="compositionally biased region" description="Polar residues" evidence="9">
    <location>
        <begin position="567"/>
        <end position="588"/>
    </location>
</feature>
<feature type="compositionally biased region" description="Low complexity" evidence="9">
    <location>
        <begin position="230"/>
        <end position="244"/>
    </location>
</feature>
<dbReference type="Gene3D" id="3.30.310.80">
    <property type="entry name" value="Kinase associated domain 1, KA1"/>
    <property type="match status" value="1"/>
</dbReference>
<evidence type="ECO:0000313" key="12">
    <source>
        <dbReference type="Proteomes" id="UP000054560"/>
    </source>
</evidence>
<dbReference type="GO" id="GO:0004674">
    <property type="term" value="F:protein serine/threonine kinase activity"/>
    <property type="evidence" value="ECO:0007669"/>
    <property type="project" value="UniProtKB-KW"/>
</dbReference>
<evidence type="ECO:0000256" key="7">
    <source>
        <dbReference type="ARBA" id="ARBA00047899"/>
    </source>
</evidence>
<keyword evidence="3" id="KW-0808">Transferase</keyword>
<comment type="catalytic activity">
    <reaction evidence="7">
        <text>L-threonyl-[protein] + ATP = O-phospho-L-threonyl-[protein] + ADP + H(+)</text>
        <dbReference type="Rhea" id="RHEA:46608"/>
        <dbReference type="Rhea" id="RHEA-COMP:11060"/>
        <dbReference type="Rhea" id="RHEA-COMP:11605"/>
        <dbReference type="ChEBI" id="CHEBI:15378"/>
        <dbReference type="ChEBI" id="CHEBI:30013"/>
        <dbReference type="ChEBI" id="CHEBI:30616"/>
        <dbReference type="ChEBI" id="CHEBI:61977"/>
        <dbReference type="ChEBI" id="CHEBI:456216"/>
        <dbReference type="EC" id="2.7.11.1"/>
    </reaction>
</comment>
<dbReference type="EC" id="2.7.11.1" evidence="1"/>
<feature type="compositionally biased region" description="Polar residues" evidence="9">
    <location>
        <begin position="163"/>
        <end position="172"/>
    </location>
</feature>
<feature type="compositionally biased region" description="Polar residues" evidence="9">
    <location>
        <begin position="77"/>
        <end position="91"/>
    </location>
</feature>
<dbReference type="SUPFAM" id="SSF103243">
    <property type="entry name" value="KA1-like"/>
    <property type="match status" value="1"/>
</dbReference>
<organism evidence="11 12">
    <name type="scientific">Sphaeroforma arctica JP610</name>
    <dbReference type="NCBI Taxonomy" id="667725"/>
    <lineage>
        <taxon>Eukaryota</taxon>
        <taxon>Ichthyosporea</taxon>
        <taxon>Ichthyophonida</taxon>
        <taxon>Sphaeroforma</taxon>
    </lineage>
</organism>
<keyword evidence="12" id="KW-1185">Reference proteome</keyword>
<dbReference type="EMBL" id="KQ242542">
    <property type="protein sequence ID" value="KNC78183.1"/>
    <property type="molecule type" value="Genomic_DNA"/>
</dbReference>
<dbReference type="AlphaFoldDB" id="A0A0L0FQA6"/>
<feature type="compositionally biased region" description="Polar residues" evidence="9">
    <location>
        <begin position="247"/>
        <end position="259"/>
    </location>
</feature>
<feature type="compositionally biased region" description="Low complexity" evidence="9">
    <location>
        <begin position="390"/>
        <end position="405"/>
    </location>
</feature>
<feature type="compositionally biased region" description="Polar residues" evidence="9">
    <location>
        <begin position="43"/>
        <end position="55"/>
    </location>
</feature>
<dbReference type="InterPro" id="IPR001772">
    <property type="entry name" value="KA1_dom"/>
</dbReference>
<protein>
    <recommendedName>
        <fullName evidence="1">non-specific serine/threonine protein kinase</fullName>
        <ecNumber evidence="1">2.7.11.1</ecNumber>
    </recommendedName>
</protein>
<dbReference type="PROSITE" id="PS50032">
    <property type="entry name" value="KA1"/>
    <property type="match status" value="1"/>
</dbReference>
<evidence type="ECO:0000256" key="8">
    <source>
        <dbReference type="ARBA" id="ARBA00048679"/>
    </source>
</evidence>
<feature type="region of interest" description="Disordered" evidence="9">
    <location>
        <begin position="370"/>
        <end position="410"/>
    </location>
</feature>
<keyword evidence="4" id="KW-0547">Nucleotide-binding</keyword>
<evidence type="ECO:0000256" key="6">
    <source>
        <dbReference type="ARBA" id="ARBA00022840"/>
    </source>
</evidence>
<dbReference type="InterPro" id="IPR028375">
    <property type="entry name" value="KA1/Ssp2_C"/>
</dbReference>
<dbReference type="Proteomes" id="UP000054560">
    <property type="component" value="Unassembled WGS sequence"/>
</dbReference>
<feature type="region of interest" description="Disordered" evidence="9">
    <location>
        <begin position="1"/>
        <end position="129"/>
    </location>
</feature>
<comment type="catalytic activity">
    <reaction evidence="8">
        <text>L-seryl-[protein] + ATP = O-phospho-L-seryl-[protein] + ADP + H(+)</text>
        <dbReference type="Rhea" id="RHEA:17989"/>
        <dbReference type="Rhea" id="RHEA-COMP:9863"/>
        <dbReference type="Rhea" id="RHEA-COMP:11604"/>
        <dbReference type="ChEBI" id="CHEBI:15378"/>
        <dbReference type="ChEBI" id="CHEBI:29999"/>
        <dbReference type="ChEBI" id="CHEBI:30616"/>
        <dbReference type="ChEBI" id="CHEBI:83421"/>
        <dbReference type="ChEBI" id="CHEBI:456216"/>
        <dbReference type="EC" id="2.7.11.1"/>
    </reaction>
</comment>
<evidence type="ECO:0000259" key="10">
    <source>
        <dbReference type="PROSITE" id="PS50032"/>
    </source>
</evidence>
<evidence type="ECO:0000256" key="3">
    <source>
        <dbReference type="ARBA" id="ARBA00022679"/>
    </source>
</evidence>
<evidence type="ECO:0000256" key="4">
    <source>
        <dbReference type="ARBA" id="ARBA00022741"/>
    </source>
</evidence>
<dbReference type="STRING" id="667725.A0A0L0FQA6"/>
<feature type="compositionally biased region" description="Polar residues" evidence="9">
    <location>
        <begin position="104"/>
        <end position="129"/>
    </location>
</feature>
<dbReference type="Pfam" id="PF02149">
    <property type="entry name" value="KA1"/>
    <property type="match status" value="1"/>
</dbReference>
<reference evidence="11 12" key="1">
    <citation type="submission" date="2011-02" db="EMBL/GenBank/DDBJ databases">
        <title>The Genome Sequence of Sphaeroforma arctica JP610.</title>
        <authorList>
            <consortium name="The Broad Institute Genome Sequencing Platform"/>
            <person name="Russ C."/>
            <person name="Cuomo C."/>
            <person name="Young S.K."/>
            <person name="Zeng Q."/>
            <person name="Gargeya S."/>
            <person name="Alvarado L."/>
            <person name="Berlin A."/>
            <person name="Chapman S.B."/>
            <person name="Chen Z."/>
            <person name="Freedman E."/>
            <person name="Gellesch M."/>
            <person name="Goldberg J."/>
            <person name="Griggs A."/>
            <person name="Gujja S."/>
            <person name="Heilman E."/>
            <person name="Heiman D."/>
            <person name="Howarth C."/>
            <person name="Mehta T."/>
            <person name="Neiman D."/>
            <person name="Pearson M."/>
            <person name="Roberts A."/>
            <person name="Saif S."/>
            <person name="Shea T."/>
            <person name="Shenoy N."/>
            <person name="Sisk P."/>
            <person name="Stolte C."/>
            <person name="Sykes S."/>
            <person name="White J."/>
            <person name="Yandava C."/>
            <person name="Burger G."/>
            <person name="Gray M.W."/>
            <person name="Holland P.W.H."/>
            <person name="King N."/>
            <person name="Lang F.B.F."/>
            <person name="Roger A.J."/>
            <person name="Ruiz-Trillo I."/>
            <person name="Haas B."/>
            <person name="Nusbaum C."/>
            <person name="Birren B."/>
        </authorList>
    </citation>
    <scope>NUCLEOTIDE SEQUENCE [LARGE SCALE GENOMIC DNA]</scope>
    <source>
        <strain evidence="11 12">JP610</strain>
    </source>
</reference>
<sequence>MIADRQKLDDGSPSSTSESATTDANGAMKVRGVPQEAQRRSDSGVQSNANPTRTQATEKPEHKTGKSNPINAPERTQGVSGTHTNTSSSDSFVRHGGARPLVPGSTQSGSRTYTHTTPTATINCRGSGSTHRKGTLGDLAGKVGGLAHGNGGVGISGLGAPKSNDSSGNSSYHGLELDSAGEPDEEVGAMGDGNTLVPHAMLVPQNMLVPQTMLISQNRLVPVAIDTHATGSSSSPGTSTNTDNNTHKQSNGTSRQTSTEARDGAVGSLGIANKGSEGEMQLPGVVQSVSAGTVGVGAAGGDEDADAELVQEDYEASSIKSCRSGHPETPNMPMTPYTPSAAILITMDRSPKLAPVKEAVHEKAKKTLSGTSLGFRAKKKRNRDSQIKKTLSASSHRSTTSTETTSPRRFSLDVAKSALSFFKPARSKDKDAKKKEKGGSEDKDDGKKLGRQSSRKRLEQDIMAAAVMEGTPRATEPNLRARAVTATSATTPTPTHSHANILVKSPTNFTQLTHSSEGRQLLGLAAGMSTDSAMQIQSQSAGATPLPEGIVERAAMWGLPQPPAHAHTTTHGQDEGTAQANSAAGKQGTSEEKRGPPTSREVNPELGEIRTIKGWFSFNSATTSRLPAHEVLAECVRVLNANGIEYEQKGFVITAWQDKTQKKGVRVEFETCHISRLSMVGLHLKRLGGDVWQYKKFANELVSQMHL</sequence>
<feature type="region of interest" description="Disordered" evidence="9">
    <location>
        <begin position="424"/>
        <end position="457"/>
    </location>
</feature>
<dbReference type="OrthoDB" id="193931at2759"/>
<dbReference type="CDD" id="cd12121">
    <property type="entry name" value="MARK_C_like"/>
    <property type="match status" value="1"/>
</dbReference>
<evidence type="ECO:0000256" key="5">
    <source>
        <dbReference type="ARBA" id="ARBA00022777"/>
    </source>
</evidence>
<accession>A0A0L0FQA6</accession>
<feature type="domain" description="KA1" evidence="10">
    <location>
        <begin position="658"/>
        <end position="707"/>
    </location>
</feature>
<dbReference type="RefSeq" id="XP_014152085.1">
    <property type="nucleotide sequence ID" value="XM_014296610.1"/>
</dbReference>
<evidence type="ECO:0000256" key="9">
    <source>
        <dbReference type="SAM" id="MobiDB-lite"/>
    </source>
</evidence>
<proteinExistence type="predicted"/>
<gene>
    <name evidence="11" type="ORF">SARC_09379</name>
</gene>
<name>A0A0L0FQA6_9EUKA</name>
<feature type="compositionally biased region" description="Basic and acidic residues" evidence="9">
    <location>
        <begin position="1"/>
        <end position="10"/>
    </location>
</feature>
<feature type="region of interest" description="Disordered" evidence="9">
    <location>
        <begin position="560"/>
        <end position="604"/>
    </location>
</feature>
<evidence type="ECO:0000256" key="1">
    <source>
        <dbReference type="ARBA" id="ARBA00012513"/>
    </source>
</evidence>
<dbReference type="GeneID" id="25909883"/>
<keyword evidence="5" id="KW-0418">Kinase</keyword>
<keyword evidence="6" id="KW-0067">ATP-binding</keyword>
<keyword evidence="2" id="KW-0723">Serine/threonine-protein kinase</keyword>